<evidence type="ECO:0000313" key="2">
    <source>
        <dbReference type="Proteomes" id="UP001175227"/>
    </source>
</evidence>
<proteinExistence type="predicted"/>
<protein>
    <recommendedName>
        <fullName evidence="3">Heterokaryon incompatibility domain-containing protein</fullName>
    </recommendedName>
</protein>
<gene>
    <name evidence="1" type="ORF">IW261DRAFT_1373567</name>
</gene>
<dbReference type="EMBL" id="JAUEPR010000090">
    <property type="protein sequence ID" value="KAK0465756.1"/>
    <property type="molecule type" value="Genomic_DNA"/>
</dbReference>
<dbReference type="Proteomes" id="UP001175227">
    <property type="component" value="Unassembled WGS sequence"/>
</dbReference>
<organism evidence="1 2">
    <name type="scientific">Armillaria novae-zelandiae</name>
    <dbReference type="NCBI Taxonomy" id="153914"/>
    <lineage>
        <taxon>Eukaryota</taxon>
        <taxon>Fungi</taxon>
        <taxon>Dikarya</taxon>
        <taxon>Basidiomycota</taxon>
        <taxon>Agaricomycotina</taxon>
        <taxon>Agaricomycetes</taxon>
        <taxon>Agaricomycetidae</taxon>
        <taxon>Agaricales</taxon>
        <taxon>Marasmiineae</taxon>
        <taxon>Physalacriaceae</taxon>
        <taxon>Armillaria</taxon>
    </lineage>
</organism>
<evidence type="ECO:0000313" key="1">
    <source>
        <dbReference type="EMBL" id="KAK0465756.1"/>
    </source>
</evidence>
<reference evidence="1" key="1">
    <citation type="submission" date="2023-06" db="EMBL/GenBank/DDBJ databases">
        <authorList>
            <consortium name="Lawrence Berkeley National Laboratory"/>
            <person name="Ahrendt S."/>
            <person name="Sahu N."/>
            <person name="Indic B."/>
            <person name="Wong-Bajracharya J."/>
            <person name="Merenyi Z."/>
            <person name="Ke H.-M."/>
            <person name="Monk M."/>
            <person name="Kocsube S."/>
            <person name="Drula E."/>
            <person name="Lipzen A."/>
            <person name="Balint B."/>
            <person name="Henrissat B."/>
            <person name="Andreopoulos B."/>
            <person name="Martin F.M."/>
            <person name="Harder C.B."/>
            <person name="Rigling D."/>
            <person name="Ford K.L."/>
            <person name="Foster G.D."/>
            <person name="Pangilinan J."/>
            <person name="Papanicolaou A."/>
            <person name="Barry K."/>
            <person name="LaButti K."/>
            <person name="Viragh M."/>
            <person name="Koriabine M."/>
            <person name="Yan M."/>
            <person name="Riley R."/>
            <person name="Champramary S."/>
            <person name="Plett K.L."/>
            <person name="Tsai I.J."/>
            <person name="Slot J."/>
            <person name="Sipos G."/>
            <person name="Plett J."/>
            <person name="Nagy L.G."/>
            <person name="Grigoriev I.V."/>
        </authorList>
    </citation>
    <scope>NUCLEOTIDE SEQUENCE</scope>
    <source>
        <strain evidence="1">ICMP 16352</strain>
    </source>
</reference>
<evidence type="ECO:0008006" key="3">
    <source>
        <dbReference type="Google" id="ProtNLM"/>
    </source>
</evidence>
<dbReference type="AlphaFoldDB" id="A0AA39NHJ1"/>
<accession>A0AA39NHJ1</accession>
<name>A0AA39NHJ1_9AGAR</name>
<keyword evidence="2" id="KW-1185">Reference proteome</keyword>
<sequence>MQRYVLKKLRWLWILKEDLKEYVFRRRYPYVGPIYKAKDYTFLPKVTLTSLTETGRDKSTIPVLKQRSYAGRKIISSALANTRCADLGVEGVLEKLNNTLYTSYTLDSVISVLSSYVAQNVDFGTAYAYLRPYWGYISAMEGELSTRKEKDREMRENVLADGRITRRHVPPRRLWDLCANRVVPYWVANCEPWAISHAWVEEKDRVGVMTSINGCEWPVPMPKDANLDLIRIEMLNLMSKSEPRPKAEYAWLDVLCLRQEGGKNEHLRLDEWKLDVPTIGSVYEHPWSAVERSERVVYYLNGLGRPLRLTPGYFESDRCWFRRAWTLQEISRNPIIGGETRKNVTDKQVQRRFNEQLSSLQRMRRNIWILDFLSEMRNRVSTKPLDIVAGLVYLLRTNTIPIYDPMQSAEDAWEVLTDVMRPTYRAQLLFFYPEPGNGSKNWCPSWEQLMTSKTISPRFTGHLSGVENERSADYYMGHFIESGLVWGLGDVPNELTPRQGELVFNDDDGDTCTLKIVADHAYSIPDGVYTLLGCNNVPLSRDHWVVGQMRQDGRFEKLSVFRSARDEEQHLHHLKLGRLFPIYLC</sequence>
<comment type="caution">
    <text evidence="1">The sequence shown here is derived from an EMBL/GenBank/DDBJ whole genome shotgun (WGS) entry which is preliminary data.</text>
</comment>